<keyword evidence="18" id="KW-1185">Reference proteome</keyword>
<dbReference type="CDD" id="cd04485">
    <property type="entry name" value="DnaE_OBF"/>
    <property type="match status" value="1"/>
</dbReference>
<comment type="similarity">
    <text evidence="2">Belongs to the DNA polymerase type-C family. DnaE2 subfamily.</text>
</comment>
<dbReference type="Proteomes" id="UP000256661">
    <property type="component" value="Unassembled WGS sequence"/>
</dbReference>
<dbReference type="Gene3D" id="3.20.20.140">
    <property type="entry name" value="Metal-dependent hydrolases"/>
    <property type="match status" value="1"/>
</dbReference>
<evidence type="ECO:0000256" key="9">
    <source>
        <dbReference type="ARBA" id="ARBA00022695"/>
    </source>
</evidence>
<dbReference type="GO" id="GO:0005737">
    <property type="term" value="C:cytoplasm"/>
    <property type="evidence" value="ECO:0007669"/>
    <property type="project" value="UniProtKB-SubCell"/>
</dbReference>
<evidence type="ECO:0000256" key="8">
    <source>
        <dbReference type="ARBA" id="ARBA00022679"/>
    </source>
</evidence>
<keyword evidence="7" id="KW-0963">Cytoplasm</keyword>
<comment type="similarity">
    <text evidence="3">Belongs to the DNA polymerase type-C family. DnaE subfamily.</text>
</comment>
<dbReference type="InterPro" id="IPR004365">
    <property type="entry name" value="NA-bd_OB_tRNA"/>
</dbReference>
<dbReference type="GO" id="GO:0006260">
    <property type="term" value="P:DNA replication"/>
    <property type="evidence" value="ECO:0007669"/>
    <property type="project" value="UniProtKB-KW"/>
</dbReference>
<dbReference type="EMBL" id="QTTT01000001">
    <property type="protein sequence ID" value="REE95738.1"/>
    <property type="molecule type" value="Genomic_DNA"/>
</dbReference>
<feature type="compositionally biased region" description="Gly residues" evidence="15">
    <location>
        <begin position="125"/>
        <end position="173"/>
    </location>
</feature>
<comment type="catalytic activity">
    <reaction evidence="14">
        <text>DNA(n) + a 2'-deoxyribonucleoside 5'-triphosphate = DNA(n+1) + diphosphate</text>
        <dbReference type="Rhea" id="RHEA:22508"/>
        <dbReference type="Rhea" id="RHEA-COMP:17339"/>
        <dbReference type="Rhea" id="RHEA-COMP:17340"/>
        <dbReference type="ChEBI" id="CHEBI:33019"/>
        <dbReference type="ChEBI" id="CHEBI:61560"/>
        <dbReference type="ChEBI" id="CHEBI:173112"/>
        <dbReference type="EC" id="2.7.7.7"/>
    </reaction>
</comment>
<evidence type="ECO:0000256" key="13">
    <source>
        <dbReference type="ARBA" id="ARBA00023204"/>
    </source>
</evidence>
<keyword evidence="11" id="KW-0227">DNA damage</keyword>
<dbReference type="GO" id="GO:0008408">
    <property type="term" value="F:3'-5' exonuclease activity"/>
    <property type="evidence" value="ECO:0007669"/>
    <property type="project" value="InterPro"/>
</dbReference>
<keyword evidence="13" id="KW-0234">DNA repair</keyword>
<keyword evidence="12" id="KW-0239">DNA-directed DNA polymerase</keyword>
<dbReference type="GO" id="GO:0006281">
    <property type="term" value="P:DNA repair"/>
    <property type="evidence" value="ECO:0007669"/>
    <property type="project" value="UniProtKB-KW"/>
</dbReference>
<evidence type="ECO:0000256" key="2">
    <source>
        <dbReference type="ARBA" id="ARBA00007391"/>
    </source>
</evidence>
<evidence type="ECO:0000256" key="4">
    <source>
        <dbReference type="ARBA" id="ARBA00012417"/>
    </source>
</evidence>
<evidence type="ECO:0000256" key="14">
    <source>
        <dbReference type="ARBA" id="ARBA00049244"/>
    </source>
</evidence>
<evidence type="ECO:0000256" key="10">
    <source>
        <dbReference type="ARBA" id="ARBA00022705"/>
    </source>
</evidence>
<keyword evidence="9" id="KW-0548">Nucleotidyltransferase</keyword>
<dbReference type="PANTHER" id="PTHR32294">
    <property type="entry name" value="DNA POLYMERASE III SUBUNIT ALPHA"/>
    <property type="match status" value="1"/>
</dbReference>
<dbReference type="Gene3D" id="1.10.150.870">
    <property type="match status" value="1"/>
</dbReference>
<feature type="region of interest" description="Disordered" evidence="15">
    <location>
        <begin position="1218"/>
        <end position="1241"/>
    </location>
</feature>
<evidence type="ECO:0000256" key="7">
    <source>
        <dbReference type="ARBA" id="ARBA00022490"/>
    </source>
</evidence>
<proteinExistence type="inferred from homology"/>
<dbReference type="SUPFAM" id="SSF89550">
    <property type="entry name" value="PHP domain-like"/>
    <property type="match status" value="1"/>
</dbReference>
<sequence>MGIVPHLHVASSFSLRYGVAPPRALAERAVELGMDLLALTDRDGLYGAVKHVVACRAAGITPILGADLAFTAFACSEGDGAAGRGTDGGLSAGRRPGVAGRGTGVRDAERPGRSSGGRSARAGGLPAGGAAAGGGLTMAEGAGGEWSGRSGGGLTMAGGGGGRPGGSGGAATVAGGGSGGRAVVLAAGGGGWGSLCRLVTDAHLSGERGVPLVGPEMLAERSEGLVVLLGPGSDVGRAVAERRHDLAERLLAGWRERAEVVIEIVDHRGRGDTARAARMLELAGRSGVPAVLTNAVRYLDRADVTAAQVLDAARKLVPLHRRHLEDTTGRAHLASAEEMWRVAERVCGPDRAAVRELMERTRGLGERCAIDPVADLGMGRAHLPEPSTEAGRAPHAELVARCAAGLVRRGLSGSARARDRLEHELGIIERKGLAAYFLVVAEAAGLIRSLGIRCAIRGSGAGCLVNHLLGIGDLNPLEHDLVMERFLSDGRKGLPDIDLDVESARRLEAYRAIFDRYGEERVACVSMMETYRARSAIRDVGNAVGLPPYEIDAIAKAFPHIRARQIRAALDDLPELRQSNLGQARLSGLFRIAERLDGLPRHIAMHPCGVLLSDALLRDRSPVERSLAGFPMSQFDKDDVEAMGMLKLDVLGVRMQSAMAHAVTEIARTGGGEVDLEAVPRDDEPTYAMIREARTLGCFQIESPGQRELVAKLLPRDLGDLVIDISLFRPGPVNSDMISPFLRARHGEGTPAPPHPDLADILEESGGVVVFHEQVLRIIDRMTGCGLSDAEAARRRLGDERGQVEVAAWFREHALARGYDEAAVERVWSTLSAFGAFGFCKAHAASFALPTYQSAWLKRHHPAAFYAGVLTHDPGMYPKRAILDDARHFGVPILPLDVNRSGAVWHAEPLSAGGSTARDTPPPQGIRVALNEVKGISEAEVDRIVEQRPYASLGDFWWRAHVSRPVAERLVLVGAFDALHDLGSGHRSRRDLLCQVGALDRAARTRRAGARTGVEGQLAFDAPEGGPETIPAGELPPMTPAEMVEAELEILGMDVSRHVLGFYDDLLAALGVVRARDLRDARALPAGAEVLVAGVKVATQTPAVRSGQRVIFATVDDATGPVDATFFESVQDRCAATVFGSWLLIVRGRLRRAGGRAVSLNGTDCWDLPRLHEEWRRGGIEAVHRAMVARPGPNGPRRGGRALVYANGFELSPYADVGPAGGGVKRPPRRLWHASGGSSGG</sequence>
<dbReference type="Pfam" id="PF14579">
    <property type="entry name" value="HHH_6"/>
    <property type="match status" value="1"/>
</dbReference>
<dbReference type="InterPro" id="IPR040982">
    <property type="entry name" value="DNA_pol3_finger"/>
</dbReference>
<keyword evidence="8" id="KW-0808">Transferase</keyword>
<dbReference type="InterPro" id="IPR003141">
    <property type="entry name" value="Pol/His_phosphatase_N"/>
</dbReference>
<dbReference type="AlphaFoldDB" id="A0A3D9SII3"/>
<evidence type="ECO:0000256" key="1">
    <source>
        <dbReference type="ARBA" id="ARBA00004496"/>
    </source>
</evidence>
<evidence type="ECO:0000313" key="17">
    <source>
        <dbReference type="EMBL" id="REE95738.1"/>
    </source>
</evidence>
<dbReference type="InterPro" id="IPR016195">
    <property type="entry name" value="Pol/histidinol_Pase-like"/>
</dbReference>
<dbReference type="InterPro" id="IPR004805">
    <property type="entry name" value="DnaE2/DnaE/PolC"/>
</dbReference>
<evidence type="ECO:0000256" key="5">
    <source>
        <dbReference type="ARBA" id="ARBA00017273"/>
    </source>
</evidence>
<evidence type="ECO:0000256" key="11">
    <source>
        <dbReference type="ARBA" id="ARBA00022763"/>
    </source>
</evidence>
<name>A0A3D9SII3_9ACTN</name>
<dbReference type="SMART" id="SM00481">
    <property type="entry name" value="POLIIIAc"/>
    <property type="match status" value="1"/>
</dbReference>
<dbReference type="InterPro" id="IPR041931">
    <property type="entry name" value="DNA_pol3_alpha_thumb_dom"/>
</dbReference>
<feature type="domain" description="Polymerase/histidinol phosphatase N-terminal" evidence="16">
    <location>
        <begin position="5"/>
        <end position="72"/>
    </location>
</feature>
<dbReference type="InterPro" id="IPR004013">
    <property type="entry name" value="PHP_dom"/>
</dbReference>
<keyword evidence="10" id="KW-0235">DNA replication</keyword>
<dbReference type="RefSeq" id="WP_211328518.1">
    <property type="nucleotide sequence ID" value="NZ_QTTT01000001.1"/>
</dbReference>
<dbReference type="InterPro" id="IPR011708">
    <property type="entry name" value="DNA_pol3_alpha_NTPase_dom"/>
</dbReference>
<dbReference type="GO" id="GO:0003887">
    <property type="term" value="F:DNA-directed DNA polymerase activity"/>
    <property type="evidence" value="ECO:0007669"/>
    <property type="project" value="UniProtKB-KW"/>
</dbReference>
<evidence type="ECO:0000256" key="12">
    <source>
        <dbReference type="ARBA" id="ARBA00022932"/>
    </source>
</evidence>
<dbReference type="PANTHER" id="PTHR32294:SF4">
    <property type="entry name" value="ERROR-PRONE DNA POLYMERASE"/>
    <property type="match status" value="1"/>
</dbReference>
<evidence type="ECO:0000256" key="15">
    <source>
        <dbReference type="SAM" id="MobiDB-lite"/>
    </source>
</evidence>
<dbReference type="Pfam" id="PF01336">
    <property type="entry name" value="tRNA_anti-codon"/>
    <property type="match status" value="1"/>
</dbReference>
<feature type="region of interest" description="Disordered" evidence="15">
    <location>
        <begin position="84"/>
        <end position="173"/>
    </location>
</feature>
<evidence type="ECO:0000313" key="18">
    <source>
        <dbReference type="Proteomes" id="UP000256661"/>
    </source>
</evidence>
<dbReference type="Pfam" id="PF07733">
    <property type="entry name" value="DNA_pol3_alpha"/>
    <property type="match status" value="1"/>
</dbReference>
<dbReference type="Gene3D" id="1.10.10.1600">
    <property type="entry name" value="Bacterial DNA polymerase III alpha subunit, thumb domain"/>
    <property type="match status" value="1"/>
</dbReference>
<dbReference type="Pfam" id="PF02811">
    <property type="entry name" value="PHP"/>
    <property type="match status" value="1"/>
</dbReference>
<dbReference type="InterPro" id="IPR029460">
    <property type="entry name" value="DNAPol_HHH"/>
</dbReference>
<comment type="caution">
    <text evidence="17">The sequence shown here is derived from an EMBL/GenBank/DDBJ whole genome shotgun (WGS) entry which is preliminary data.</text>
</comment>
<evidence type="ECO:0000256" key="3">
    <source>
        <dbReference type="ARBA" id="ARBA00009496"/>
    </source>
</evidence>
<dbReference type="NCBIfam" id="TIGR00594">
    <property type="entry name" value="polc"/>
    <property type="match status" value="1"/>
</dbReference>
<reference evidence="17 18" key="1">
    <citation type="submission" date="2018-08" db="EMBL/GenBank/DDBJ databases">
        <title>Sequencing the genomes of 1000 actinobacteria strains.</title>
        <authorList>
            <person name="Klenk H.-P."/>
        </authorList>
    </citation>
    <scope>NUCLEOTIDE SEQUENCE [LARGE SCALE GENOMIC DNA]</scope>
    <source>
        <strain evidence="17 18">DSM 43927</strain>
    </source>
</reference>
<dbReference type="Pfam" id="PF17657">
    <property type="entry name" value="DNA_pol3_finger"/>
    <property type="match status" value="1"/>
</dbReference>
<dbReference type="EC" id="2.7.7.7" evidence="4"/>
<organism evidence="17 18">
    <name type="scientific">Thermomonospora umbrina</name>
    <dbReference type="NCBI Taxonomy" id="111806"/>
    <lineage>
        <taxon>Bacteria</taxon>
        <taxon>Bacillati</taxon>
        <taxon>Actinomycetota</taxon>
        <taxon>Actinomycetes</taxon>
        <taxon>Streptosporangiales</taxon>
        <taxon>Thermomonosporaceae</taxon>
        <taxon>Thermomonospora</taxon>
    </lineage>
</organism>
<comment type="subcellular location">
    <subcellularLocation>
        <location evidence="1">Cytoplasm</location>
    </subcellularLocation>
</comment>
<accession>A0A3D9SII3</accession>
<dbReference type="GO" id="GO:0003676">
    <property type="term" value="F:nucleic acid binding"/>
    <property type="evidence" value="ECO:0007669"/>
    <property type="project" value="InterPro"/>
</dbReference>
<protein>
    <recommendedName>
        <fullName evidence="6">DNA polymerase III subunit alpha</fullName>
        <ecNumber evidence="4">2.7.7.7</ecNumber>
    </recommendedName>
    <alternativeName>
        <fullName evidence="5">Error-prone DNA polymerase</fullName>
    </alternativeName>
</protein>
<evidence type="ECO:0000256" key="6">
    <source>
        <dbReference type="ARBA" id="ARBA00019114"/>
    </source>
</evidence>
<evidence type="ECO:0000259" key="16">
    <source>
        <dbReference type="SMART" id="SM00481"/>
    </source>
</evidence>
<gene>
    <name evidence="17" type="ORF">DFJ69_1147</name>
</gene>